<organism evidence="2 3">
    <name type="scientific">Cellulomonas alba</name>
    <dbReference type="NCBI Taxonomy" id="3053467"/>
    <lineage>
        <taxon>Bacteria</taxon>
        <taxon>Bacillati</taxon>
        <taxon>Actinomycetota</taxon>
        <taxon>Actinomycetes</taxon>
        <taxon>Micrococcales</taxon>
        <taxon>Cellulomonadaceae</taxon>
        <taxon>Cellulomonas</taxon>
    </lineage>
</organism>
<dbReference type="EMBL" id="JAUCGQ010000003">
    <property type="protein sequence ID" value="MDM7856272.1"/>
    <property type="molecule type" value="Genomic_DNA"/>
</dbReference>
<feature type="domain" description="Methyltransferase" evidence="1">
    <location>
        <begin position="53"/>
        <end position="143"/>
    </location>
</feature>
<dbReference type="CDD" id="cd02440">
    <property type="entry name" value="AdoMet_MTases"/>
    <property type="match status" value="1"/>
</dbReference>
<sequence>MQLDDRALVERTLRRARPIGYPPGEFVGQESFMRADEILALAVRAGIGRGTAVLDLCCGVAGPGRLITRALGCTYLGVDASPAAVTIARERARGDVRCRFEVATVPPLPDGWFDVVLLLETMLAFPDKGALLDAVADALPPGGRFAFTVEEGAPLTDTERDRMPRADTVWPVPLDELVAGLDRVGLRVRWQEDHSAAHRASAGALAQAFVADARHIATRLGRAALDDLVASHRLWAEWLGTGRVRKLAVVAEKT</sequence>
<evidence type="ECO:0000313" key="3">
    <source>
        <dbReference type="Proteomes" id="UP001529338"/>
    </source>
</evidence>
<dbReference type="InterPro" id="IPR029063">
    <property type="entry name" value="SAM-dependent_MTases_sf"/>
</dbReference>
<protein>
    <submittedName>
        <fullName evidence="2">Methyltransferase domain-containing protein</fullName>
    </submittedName>
</protein>
<dbReference type="PANTHER" id="PTHR44068:SF11">
    <property type="entry name" value="GERANYL DIPHOSPHATE 2-C-METHYLTRANSFERASE"/>
    <property type="match status" value="1"/>
</dbReference>
<evidence type="ECO:0000313" key="2">
    <source>
        <dbReference type="EMBL" id="MDM7856272.1"/>
    </source>
</evidence>
<dbReference type="PANTHER" id="PTHR44068">
    <property type="entry name" value="ZGC:194242"/>
    <property type="match status" value="1"/>
</dbReference>
<dbReference type="Gene3D" id="3.40.50.150">
    <property type="entry name" value="Vaccinia Virus protein VP39"/>
    <property type="match status" value="1"/>
</dbReference>
<gene>
    <name evidence="2" type="ORF">QRT04_15145</name>
</gene>
<comment type="caution">
    <text evidence="2">The sequence shown here is derived from an EMBL/GenBank/DDBJ whole genome shotgun (WGS) entry which is preliminary data.</text>
</comment>
<dbReference type="RefSeq" id="WP_289456403.1">
    <property type="nucleotide sequence ID" value="NZ_JAUCGQ010000003.1"/>
</dbReference>
<reference evidence="2 3" key="1">
    <citation type="submission" date="2023-06" db="EMBL/GenBank/DDBJ databases">
        <title>Cellulomonas sp. MW4 Whole genome sequence.</title>
        <authorList>
            <person name="Park S."/>
        </authorList>
    </citation>
    <scope>NUCLEOTIDE SEQUENCE [LARGE SCALE GENOMIC DNA]</scope>
    <source>
        <strain evidence="2 3">MW4</strain>
    </source>
</reference>
<keyword evidence="2" id="KW-0489">Methyltransferase</keyword>
<evidence type="ECO:0000259" key="1">
    <source>
        <dbReference type="Pfam" id="PF13649"/>
    </source>
</evidence>
<keyword evidence="3" id="KW-1185">Reference proteome</keyword>
<keyword evidence="2" id="KW-0808">Transferase</keyword>
<dbReference type="GO" id="GO:0008168">
    <property type="term" value="F:methyltransferase activity"/>
    <property type="evidence" value="ECO:0007669"/>
    <property type="project" value="UniProtKB-KW"/>
</dbReference>
<proteinExistence type="predicted"/>
<name>A0ABT7SJB0_9CELL</name>
<accession>A0ABT7SJB0</accession>
<dbReference type="Pfam" id="PF13649">
    <property type="entry name" value="Methyltransf_25"/>
    <property type="match status" value="1"/>
</dbReference>
<dbReference type="InterPro" id="IPR041698">
    <property type="entry name" value="Methyltransf_25"/>
</dbReference>
<dbReference type="Proteomes" id="UP001529338">
    <property type="component" value="Unassembled WGS sequence"/>
</dbReference>
<dbReference type="GO" id="GO:0032259">
    <property type="term" value="P:methylation"/>
    <property type="evidence" value="ECO:0007669"/>
    <property type="project" value="UniProtKB-KW"/>
</dbReference>
<dbReference type="InterPro" id="IPR050447">
    <property type="entry name" value="Erg6_SMT_methyltransf"/>
</dbReference>
<dbReference type="SUPFAM" id="SSF53335">
    <property type="entry name" value="S-adenosyl-L-methionine-dependent methyltransferases"/>
    <property type="match status" value="1"/>
</dbReference>